<comment type="similarity">
    <text evidence="2">Belongs to the Nudix hydrolase family.</text>
</comment>
<dbReference type="InParanoid" id="G7E959"/>
<reference evidence="24 25" key="2">
    <citation type="journal article" date="2012" name="Open Biol.">
        <title>Characteristics of nucleosomes and linker DNA regions on the genome of the basidiomycete Mixia osmundae revealed by mono- and dinucleosome mapping.</title>
        <authorList>
            <person name="Nishida H."/>
            <person name="Kondo S."/>
            <person name="Matsumoto T."/>
            <person name="Suzuki Y."/>
            <person name="Yoshikawa H."/>
            <person name="Taylor T.D."/>
            <person name="Sugiyama J."/>
        </authorList>
    </citation>
    <scope>NUCLEOTIDE SEQUENCE [LARGE SCALE GENOMIC DNA]</scope>
    <source>
        <strain evidence="25">CBS 9802 / IAM 14324 / JCM 22182 / KY 12970</strain>
    </source>
</reference>
<evidence type="ECO:0000256" key="20">
    <source>
        <dbReference type="ARBA" id="ARBA00049032"/>
    </source>
</evidence>
<dbReference type="Pfam" id="PF00293">
    <property type="entry name" value="NUDIX"/>
    <property type="match status" value="1"/>
</dbReference>
<dbReference type="AlphaFoldDB" id="G7E959"/>
<comment type="catalytic activity">
    <reaction evidence="10">
        <text>2-oxo-ATP + H2O = 2-oxo-AMP + diphosphate + H(+)</text>
        <dbReference type="Rhea" id="RHEA:67392"/>
        <dbReference type="ChEBI" id="CHEBI:15377"/>
        <dbReference type="ChEBI" id="CHEBI:15378"/>
        <dbReference type="ChEBI" id="CHEBI:33019"/>
        <dbReference type="ChEBI" id="CHEBI:71395"/>
        <dbReference type="ChEBI" id="CHEBI:172878"/>
    </reaction>
    <physiologicalReaction direction="left-to-right" evidence="10">
        <dbReference type="Rhea" id="RHEA:67393"/>
    </physiologicalReaction>
</comment>
<evidence type="ECO:0000256" key="11">
    <source>
        <dbReference type="ARBA" id="ARBA00026103"/>
    </source>
</evidence>
<sequence length="535" mass="57023">MSLPEWLPIDESVPHQLLTLVFPVRQGHVLLGMKRRGFGSGLYNGFGGKVHADETVVQGAARELLEEACITSADLIYAGKLFFAFETQPRLMEVFVFLCEQWTGEPHITDEMQPEWFALDGVPFDRMWPDDVLWLDALLRTKAPVLGRVDFALPEEGARTEDGRLRRCSFLDAGDARTSVAALGVTREAHAQSFGTTPKACLVALAASVIGTHASLDKRQRQTPLQQVMQMKTKTLASDGGSIIDQTVIIDGMNIRFRVAAPASAFVTPPQSQAGTQSTAMTGQTFTSSRKTNATASRAASNLGLNVLLHGDGGQSFIAFPNQDSRAGLIGVAVLAPDAQLHWGGGSGVNRPNSAAQTRALQTLVTQVLPPLVSFDSSKVYFSGVSGGSILLSSFVLPMLAGPLQIRGALMSCGGLAPKTDFVDAAKVLPNLRVHWQSTTAELDSLKQSIPPALTAYEQLAASAGMTKEQINRLQTADATPTGGHCAFDGRDFESGVAALMSDYSSVIQGDGSVRGLQGINNVAKGVIGQERLFA</sequence>
<dbReference type="OrthoDB" id="447842at2759"/>
<feature type="compositionally biased region" description="Polar residues" evidence="22">
    <location>
        <begin position="269"/>
        <end position="293"/>
    </location>
</feature>
<evidence type="ECO:0000256" key="19">
    <source>
        <dbReference type="ARBA" id="ARBA00048894"/>
    </source>
</evidence>
<comment type="catalytic activity">
    <reaction evidence="19">
        <text>O(6)-methyl-dGTP + H2O = O(6)-methyl-dGMP + diphosphate + H(+)</text>
        <dbReference type="Rhea" id="RHEA:67600"/>
        <dbReference type="ChEBI" id="CHEBI:15377"/>
        <dbReference type="ChEBI" id="CHEBI:15378"/>
        <dbReference type="ChEBI" id="CHEBI:33019"/>
        <dbReference type="ChEBI" id="CHEBI:169974"/>
        <dbReference type="ChEBI" id="CHEBI:169975"/>
    </reaction>
    <physiologicalReaction direction="left-to-right" evidence="19">
        <dbReference type="Rhea" id="RHEA:67601"/>
    </physiologicalReaction>
</comment>
<dbReference type="PROSITE" id="PS51462">
    <property type="entry name" value="NUDIX"/>
    <property type="match status" value="1"/>
</dbReference>
<evidence type="ECO:0000256" key="16">
    <source>
        <dbReference type="ARBA" id="ARBA00031927"/>
    </source>
</evidence>
<dbReference type="EMBL" id="BABT02000220">
    <property type="protein sequence ID" value="GAA99178.1"/>
    <property type="molecule type" value="Genomic_DNA"/>
</dbReference>
<keyword evidence="4" id="KW-0479">Metal-binding</keyword>
<keyword evidence="6" id="KW-0460">Magnesium</keyword>
<evidence type="ECO:0000313" key="25">
    <source>
        <dbReference type="Proteomes" id="UP000009131"/>
    </source>
</evidence>
<dbReference type="GO" id="GO:0005737">
    <property type="term" value="C:cytoplasm"/>
    <property type="evidence" value="ECO:0007669"/>
    <property type="project" value="TreeGrafter"/>
</dbReference>
<evidence type="ECO:0000256" key="3">
    <source>
        <dbReference type="ARBA" id="ARBA00011245"/>
    </source>
</evidence>
<dbReference type="eggNOG" id="ENOG502S02W">
    <property type="taxonomic scope" value="Eukaryota"/>
</dbReference>
<dbReference type="HOGENOM" id="CLU_509079_0_0_1"/>
<comment type="function">
    <text evidence="21">Oxidized purine nucleoside triphosphate hydrolase which is a prominent sanitizer of the oxidized nucleotide pool. Catalyzes the hydrolysis of 2-oxo-dATP (2-hydroxy-dATP) into 2-oxo-dAMP. Also has a significant hydrolase activity toward 2-oxo-ATP, 8-oxo-dGTP and 8-oxo-dATP. Through the hydrolysis of oxidized purine nucleoside triphosphates, prevents their incorporation into DNA and the subsequent transversions A:T to C:G and G:C to T:A. Also catalyzes the hydrolysis of methylated purine nucleoside triphosphate preventing their integration into DNA. Through this antimutagenic activity protects cells from oxidative stress.</text>
</comment>
<evidence type="ECO:0000256" key="21">
    <source>
        <dbReference type="ARBA" id="ARBA00053094"/>
    </source>
</evidence>
<evidence type="ECO:0000256" key="22">
    <source>
        <dbReference type="SAM" id="MobiDB-lite"/>
    </source>
</evidence>
<evidence type="ECO:0000256" key="10">
    <source>
        <dbReference type="ARBA" id="ARBA00024596"/>
    </source>
</evidence>
<keyword evidence="25" id="KW-1185">Reference proteome</keyword>
<dbReference type="InterPro" id="IPR000086">
    <property type="entry name" value="NUDIX_hydrolase_dom"/>
</dbReference>
<comment type="catalytic activity">
    <reaction evidence="9">
        <text>8-oxo-dGTP + H2O = 8-oxo-dGMP + diphosphate + H(+)</text>
        <dbReference type="Rhea" id="RHEA:31575"/>
        <dbReference type="ChEBI" id="CHEBI:15377"/>
        <dbReference type="ChEBI" id="CHEBI:15378"/>
        <dbReference type="ChEBI" id="CHEBI:33019"/>
        <dbReference type="ChEBI" id="CHEBI:63224"/>
        <dbReference type="ChEBI" id="CHEBI:77896"/>
    </reaction>
    <physiologicalReaction direction="left-to-right" evidence="9">
        <dbReference type="Rhea" id="RHEA:31576"/>
    </physiologicalReaction>
</comment>
<dbReference type="RefSeq" id="XP_014568424.1">
    <property type="nucleotide sequence ID" value="XM_014712938.1"/>
</dbReference>
<evidence type="ECO:0000256" key="4">
    <source>
        <dbReference type="ARBA" id="ARBA00022723"/>
    </source>
</evidence>
<evidence type="ECO:0000256" key="13">
    <source>
        <dbReference type="ARBA" id="ARBA00029673"/>
    </source>
</evidence>
<dbReference type="InterPro" id="IPR003563">
    <property type="entry name" value="8ODP"/>
</dbReference>
<comment type="subunit">
    <text evidence="3">Monomer.</text>
</comment>
<dbReference type="Gene3D" id="3.90.79.10">
    <property type="entry name" value="Nucleoside Triphosphate Pyrophosphohydrolase"/>
    <property type="match status" value="1"/>
</dbReference>
<dbReference type="SUPFAM" id="SSF53474">
    <property type="entry name" value="alpha/beta-Hydrolases"/>
    <property type="match status" value="1"/>
</dbReference>
<dbReference type="GO" id="GO:0008413">
    <property type="term" value="F:8-oxo-7,8-dihydroguanosine triphosphate pyrophosphatase activity"/>
    <property type="evidence" value="ECO:0007669"/>
    <property type="project" value="InterPro"/>
</dbReference>
<comment type="catalytic activity">
    <reaction evidence="7">
        <text>8-oxo-dATP + H2O = 8-oxo-dAMP + diphosphate + H(+)</text>
        <dbReference type="Rhea" id="RHEA:65396"/>
        <dbReference type="ChEBI" id="CHEBI:15377"/>
        <dbReference type="ChEBI" id="CHEBI:15378"/>
        <dbReference type="ChEBI" id="CHEBI:33019"/>
        <dbReference type="ChEBI" id="CHEBI:71361"/>
        <dbReference type="ChEBI" id="CHEBI:172871"/>
    </reaction>
    <physiologicalReaction direction="left-to-right" evidence="7">
        <dbReference type="Rhea" id="RHEA:65397"/>
    </physiologicalReaction>
</comment>
<protein>
    <recommendedName>
        <fullName evidence="12">Oxidized purine nucleoside triphosphate hydrolase</fullName>
        <ecNumber evidence="11">3.6.1.56</ecNumber>
    </recommendedName>
    <alternativeName>
        <fullName evidence="16">2-hydroxy-dATP diphosphatase</fullName>
    </alternativeName>
    <alternativeName>
        <fullName evidence="15">7,8-dihydro-8-oxoguanine triphosphatase</fullName>
    </alternativeName>
    <alternativeName>
        <fullName evidence="14">8-oxo-dGTPase</fullName>
    </alternativeName>
    <alternativeName>
        <fullName evidence="17">Methylated purine nucleoside triphosphate hydrolase</fullName>
    </alternativeName>
    <alternativeName>
        <fullName evidence="13">Nucleoside diphosphate-linked moiety X motif 1</fullName>
    </alternativeName>
</protein>
<feature type="domain" description="Nudix hydrolase" evidence="23">
    <location>
        <begin position="14"/>
        <end position="139"/>
    </location>
</feature>
<dbReference type="InterPro" id="IPR015797">
    <property type="entry name" value="NUDIX_hydrolase-like_dom_sf"/>
</dbReference>
<evidence type="ECO:0000256" key="9">
    <source>
        <dbReference type="ARBA" id="ARBA00024486"/>
    </source>
</evidence>
<comment type="catalytic activity">
    <reaction evidence="8">
        <text>2-oxo-dATP + H2O = 2-oxo-dAMP + diphosphate + H(+)</text>
        <dbReference type="Rhea" id="RHEA:31583"/>
        <dbReference type="ChEBI" id="CHEBI:15377"/>
        <dbReference type="ChEBI" id="CHEBI:15378"/>
        <dbReference type="ChEBI" id="CHEBI:33019"/>
        <dbReference type="ChEBI" id="CHEBI:63212"/>
        <dbReference type="ChEBI" id="CHEBI:77897"/>
        <dbReference type="EC" id="3.6.1.56"/>
    </reaction>
    <physiologicalReaction direction="left-to-right" evidence="8">
        <dbReference type="Rhea" id="RHEA:31584"/>
    </physiologicalReaction>
</comment>
<dbReference type="PANTHER" id="PTHR43758:SF2">
    <property type="entry name" value="OXIDIZED PURINE NUCLEOSIDE TRIPHOSPHATE HYDROLASE"/>
    <property type="match status" value="1"/>
</dbReference>
<evidence type="ECO:0000256" key="7">
    <source>
        <dbReference type="ARBA" id="ARBA00024448"/>
    </source>
</evidence>
<dbReference type="GO" id="GO:0042262">
    <property type="term" value="P:DNA protection"/>
    <property type="evidence" value="ECO:0007669"/>
    <property type="project" value="InterPro"/>
</dbReference>
<dbReference type="SUPFAM" id="SSF55811">
    <property type="entry name" value="Nudix"/>
    <property type="match status" value="1"/>
</dbReference>
<keyword evidence="5" id="KW-0378">Hydrolase</keyword>
<evidence type="ECO:0000256" key="18">
    <source>
        <dbReference type="ARBA" id="ARBA00048002"/>
    </source>
</evidence>
<evidence type="ECO:0000256" key="2">
    <source>
        <dbReference type="ARBA" id="ARBA00005582"/>
    </source>
</evidence>
<comment type="catalytic activity">
    <reaction evidence="18">
        <text>N(6)-methyl-ATP + H2O = N(6)-methyl-AMP + diphosphate + H(+)</text>
        <dbReference type="Rhea" id="RHEA:67608"/>
        <dbReference type="ChEBI" id="CHEBI:15377"/>
        <dbReference type="ChEBI" id="CHEBI:15378"/>
        <dbReference type="ChEBI" id="CHEBI:33019"/>
        <dbReference type="ChEBI" id="CHEBI:144842"/>
        <dbReference type="ChEBI" id="CHEBI:172873"/>
    </reaction>
    <physiologicalReaction direction="left-to-right" evidence="18">
        <dbReference type="Rhea" id="RHEA:67609"/>
    </physiologicalReaction>
</comment>
<evidence type="ECO:0000256" key="6">
    <source>
        <dbReference type="ARBA" id="ARBA00022842"/>
    </source>
</evidence>
<dbReference type="Proteomes" id="UP000009131">
    <property type="component" value="Unassembled WGS sequence"/>
</dbReference>
<comment type="catalytic activity">
    <reaction evidence="20">
        <text>N(6)-methyl-dATP + H2O = N(6)-methyl-dAMP + diphosphate + H(+)</text>
        <dbReference type="Rhea" id="RHEA:67604"/>
        <dbReference type="ChEBI" id="CHEBI:15377"/>
        <dbReference type="ChEBI" id="CHEBI:15378"/>
        <dbReference type="ChEBI" id="CHEBI:33019"/>
        <dbReference type="ChEBI" id="CHEBI:169976"/>
        <dbReference type="ChEBI" id="CHEBI:172872"/>
    </reaction>
    <physiologicalReaction direction="left-to-right" evidence="20">
        <dbReference type="Rhea" id="RHEA:67605"/>
    </physiologicalReaction>
</comment>
<dbReference type="CDD" id="cd03427">
    <property type="entry name" value="NUDIX_MTH1_Nudt1"/>
    <property type="match status" value="1"/>
</dbReference>
<evidence type="ECO:0000256" key="14">
    <source>
        <dbReference type="ARBA" id="ARBA00030634"/>
    </source>
</evidence>
<evidence type="ECO:0000256" key="12">
    <source>
        <dbReference type="ARBA" id="ARBA00026218"/>
    </source>
</evidence>
<dbReference type="InterPro" id="IPR029058">
    <property type="entry name" value="AB_hydrolase_fold"/>
</dbReference>
<feature type="region of interest" description="Disordered" evidence="22">
    <location>
        <begin position="268"/>
        <end position="293"/>
    </location>
</feature>
<dbReference type="PRINTS" id="PR01403">
    <property type="entry name" value="8OXTPHPHTASE"/>
</dbReference>
<proteinExistence type="inferred from homology"/>
<reference evidence="24 25" key="1">
    <citation type="journal article" date="2011" name="J. Gen. Appl. Microbiol.">
        <title>Draft genome sequencing of the enigmatic basidiomycete Mixia osmundae.</title>
        <authorList>
            <person name="Nishida H."/>
            <person name="Nagatsuka Y."/>
            <person name="Sugiyama J."/>
        </authorList>
    </citation>
    <scope>NUCLEOTIDE SEQUENCE [LARGE SCALE GENOMIC DNA]</scope>
    <source>
        <strain evidence="25">CBS 9802 / IAM 14324 / JCM 22182 / KY 12970</strain>
    </source>
</reference>
<evidence type="ECO:0000256" key="1">
    <source>
        <dbReference type="ARBA" id="ARBA00001946"/>
    </source>
</evidence>
<evidence type="ECO:0000259" key="23">
    <source>
        <dbReference type="PROSITE" id="PS51462"/>
    </source>
</evidence>
<accession>G7E959</accession>
<evidence type="ECO:0000256" key="15">
    <source>
        <dbReference type="ARBA" id="ARBA00030682"/>
    </source>
</evidence>
<evidence type="ECO:0000313" key="24">
    <source>
        <dbReference type="EMBL" id="GAA99178.1"/>
    </source>
</evidence>
<name>G7E959_MIXOS</name>
<gene>
    <name evidence="24" type="primary">Mo05870</name>
    <name evidence="24" type="ORF">E5Q_05870</name>
</gene>
<organism evidence="24 25">
    <name type="scientific">Mixia osmundae (strain CBS 9802 / IAM 14324 / JCM 22182 / KY 12970)</name>
    <dbReference type="NCBI Taxonomy" id="764103"/>
    <lineage>
        <taxon>Eukaryota</taxon>
        <taxon>Fungi</taxon>
        <taxon>Dikarya</taxon>
        <taxon>Basidiomycota</taxon>
        <taxon>Pucciniomycotina</taxon>
        <taxon>Mixiomycetes</taxon>
        <taxon>Mixiales</taxon>
        <taxon>Mixiaceae</taxon>
        <taxon>Mixia</taxon>
    </lineage>
</organism>
<comment type="cofactor">
    <cofactor evidence="1">
        <name>Mg(2+)</name>
        <dbReference type="ChEBI" id="CHEBI:18420"/>
    </cofactor>
</comment>
<evidence type="ECO:0000256" key="17">
    <source>
        <dbReference type="ARBA" id="ARBA00032071"/>
    </source>
</evidence>
<dbReference type="PANTHER" id="PTHR43758">
    <property type="entry name" value="7,8-DIHYDRO-8-OXOGUANINE TRIPHOSPHATASE"/>
    <property type="match status" value="1"/>
</dbReference>
<dbReference type="GO" id="GO:0046872">
    <property type="term" value="F:metal ion binding"/>
    <property type="evidence" value="ECO:0007669"/>
    <property type="project" value="UniProtKB-KW"/>
</dbReference>
<dbReference type="GO" id="GO:0008828">
    <property type="term" value="F:dATP diphosphatase activity"/>
    <property type="evidence" value="ECO:0007669"/>
    <property type="project" value="UniProtKB-EC"/>
</dbReference>
<evidence type="ECO:0000256" key="5">
    <source>
        <dbReference type="ARBA" id="ARBA00022801"/>
    </source>
</evidence>
<comment type="caution">
    <text evidence="24">The sequence shown here is derived from an EMBL/GenBank/DDBJ whole genome shotgun (WGS) entry which is preliminary data.</text>
</comment>
<evidence type="ECO:0000256" key="8">
    <source>
        <dbReference type="ARBA" id="ARBA00024459"/>
    </source>
</evidence>
<dbReference type="EC" id="3.6.1.56" evidence="11"/>